<dbReference type="Pfam" id="PF07261">
    <property type="entry name" value="DnaB_2"/>
    <property type="match status" value="1"/>
</dbReference>
<dbReference type="InterPro" id="IPR053162">
    <property type="entry name" value="DnaD"/>
</dbReference>
<name>A0A1D2YTM0_9BACI</name>
<dbReference type="PANTHER" id="PTHR37293">
    <property type="entry name" value="PHAGE REPLICATION PROTEIN-RELATED"/>
    <property type="match status" value="1"/>
</dbReference>
<evidence type="ECO:0000313" key="4">
    <source>
        <dbReference type="EMBL" id="OEF99053.1"/>
    </source>
</evidence>
<proteinExistence type="inferred from homology"/>
<dbReference type="EMBL" id="MIJF01000035">
    <property type="protein sequence ID" value="OEF99053.1"/>
    <property type="molecule type" value="Genomic_DNA"/>
</dbReference>
<dbReference type="Proteomes" id="UP000243739">
    <property type="component" value="Unassembled WGS sequence"/>
</dbReference>
<dbReference type="SUPFAM" id="SSF46785">
    <property type="entry name" value="Winged helix' DNA-binding domain"/>
    <property type="match status" value="1"/>
</dbReference>
<sequence>MYSNDQLIIKILQDGSTSISNLLLGYYKKIGLTDQDMMVIIHLIHFISKGNKFPSVSELEARMSLSTEELMRVLQRLVRQGYIYIEEHKDQETGVLFEAYNLNPLYYRIFKEIEREIEVSTIEAEKKEEEMKAQNIFKVFEQEFGRPLSPMELEMISTWIDKDKYSEEIIVYALKEAVFSNKLNFRYIDKILFEWQRKNIKTIQQIKEHVKNFRLNKNASKDSKPNVENYTFEFYNWLEENE</sequence>
<comment type="caution">
    <text evidence="4">The sequence shown here is derived from an EMBL/GenBank/DDBJ whole genome shotgun (WGS) entry which is preliminary data.</text>
</comment>
<dbReference type="Pfam" id="PF21984">
    <property type="entry name" value="DnaD_N"/>
    <property type="match status" value="1"/>
</dbReference>
<feature type="domain" description="DnaD N-terminal" evidence="3">
    <location>
        <begin position="19"/>
        <end position="116"/>
    </location>
</feature>
<dbReference type="NCBIfam" id="TIGR01446">
    <property type="entry name" value="DnaD_dom"/>
    <property type="match status" value="1"/>
</dbReference>
<dbReference type="InterPro" id="IPR053843">
    <property type="entry name" value="DnaD_N"/>
</dbReference>
<gene>
    <name evidence="4" type="ORF">BHF71_02385</name>
</gene>
<evidence type="ECO:0000259" key="3">
    <source>
        <dbReference type="Pfam" id="PF21984"/>
    </source>
</evidence>
<dbReference type="Gene3D" id="1.10.10.630">
    <property type="entry name" value="DnaD domain-like"/>
    <property type="match status" value="1"/>
</dbReference>
<evidence type="ECO:0000259" key="2">
    <source>
        <dbReference type="Pfam" id="PF07261"/>
    </source>
</evidence>
<dbReference type="STRING" id="337097.BHF71_02385"/>
<dbReference type="InterPro" id="IPR036388">
    <property type="entry name" value="WH-like_DNA-bd_sf"/>
</dbReference>
<dbReference type="AlphaFoldDB" id="A0A1D2YTM0"/>
<accession>A0A1D2YTM0</accession>
<comment type="similarity">
    <text evidence="1">Belongs to the DnaB/DnaD family.</text>
</comment>
<dbReference type="InterPro" id="IPR034829">
    <property type="entry name" value="DnaD-like_sf"/>
</dbReference>
<reference evidence="4 5" key="1">
    <citation type="submission" date="2016-09" db="EMBL/GenBank/DDBJ databases">
        <title>Draft genome sequence for the type strain of Vulcanibacillus modesticaldus BR, a strictly anaerobic, moderately thermophilic, and nitrate-reducing bacterium from deep sea-hydrothermal vents of the Mid-Atlantic Ridge.</title>
        <authorList>
            <person name="Abin C.A."/>
            <person name="Hollibaugh J.T."/>
        </authorList>
    </citation>
    <scope>NUCLEOTIDE SEQUENCE [LARGE SCALE GENOMIC DNA]</scope>
    <source>
        <strain evidence="4 5">BR</strain>
    </source>
</reference>
<dbReference type="PANTHER" id="PTHR37293:SF6">
    <property type="entry name" value="DNA REPLICATION PROTEIN DNAD"/>
    <property type="match status" value="1"/>
</dbReference>
<dbReference type="SUPFAM" id="SSF158499">
    <property type="entry name" value="DnaD domain-like"/>
    <property type="match status" value="1"/>
</dbReference>
<dbReference type="Gene3D" id="1.10.10.10">
    <property type="entry name" value="Winged helix-like DNA-binding domain superfamily/Winged helix DNA-binding domain"/>
    <property type="match status" value="1"/>
</dbReference>
<keyword evidence="5" id="KW-1185">Reference proteome</keyword>
<evidence type="ECO:0000256" key="1">
    <source>
        <dbReference type="ARBA" id="ARBA00093462"/>
    </source>
</evidence>
<evidence type="ECO:0000313" key="5">
    <source>
        <dbReference type="Proteomes" id="UP000243739"/>
    </source>
</evidence>
<dbReference type="RefSeq" id="WP_069657030.1">
    <property type="nucleotide sequence ID" value="NZ_MIJF01000035.1"/>
</dbReference>
<dbReference type="InterPro" id="IPR006343">
    <property type="entry name" value="DnaB/C_C"/>
</dbReference>
<dbReference type="InterPro" id="IPR036390">
    <property type="entry name" value="WH_DNA-bd_sf"/>
</dbReference>
<organism evidence="4 5">
    <name type="scientific">Vulcanibacillus modesticaldus</name>
    <dbReference type="NCBI Taxonomy" id="337097"/>
    <lineage>
        <taxon>Bacteria</taxon>
        <taxon>Bacillati</taxon>
        <taxon>Bacillota</taxon>
        <taxon>Bacilli</taxon>
        <taxon>Bacillales</taxon>
        <taxon>Bacillaceae</taxon>
        <taxon>Vulcanibacillus</taxon>
    </lineage>
</organism>
<dbReference type="OrthoDB" id="9770238at2"/>
<feature type="domain" description="DnaB/C C-terminal" evidence="2">
    <location>
        <begin position="137"/>
        <end position="209"/>
    </location>
</feature>
<protein>
    <submittedName>
        <fullName evidence="4">Uncharacterized protein</fullName>
    </submittedName>
</protein>